<comment type="caution">
    <text evidence="1">The sequence shown here is derived from an EMBL/GenBank/DDBJ whole genome shotgun (WGS) entry which is preliminary data.</text>
</comment>
<dbReference type="OrthoDB" id="10489912at2759"/>
<accession>A0A8S1NLG4</accession>
<organism evidence="1 2">
    <name type="scientific">Paramecium sonneborni</name>
    <dbReference type="NCBI Taxonomy" id="65129"/>
    <lineage>
        <taxon>Eukaryota</taxon>
        <taxon>Sar</taxon>
        <taxon>Alveolata</taxon>
        <taxon>Ciliophora</taxon>
        <taxon>Intramacronucleata</taxon>
        <taxon>Oligohymenophorea</taxon>
        <taxon>Peniculida</taxon>
        <taxon>Parameciidae</taxon>
        <taxon>Paramecium</taxon>
    </lineage>
</organism>
<gene>
    <name evidence="1" type="ORF">PSON_ATCC_30995.1.T0570092</name>
</gene>
<dbReference type="Proteomes" id="UP000692954">
    <property type="component" value="Unassembled WGS sequence"/>
</dbReference>
<dbReference type="EMBL" id="CAJJDN010000057">
    <property type="protein sequence ID" value="CAD8091121.1"/>
    <property type="molecule type" value="Genomic_DNA"/>
</dbReference>
<evidence type="ECO:0000313" key="1">
    <source>
        <dbReference type="EMBL" id="CAD8091121.1"/>
    </source>
</evidence>
<name>A0A8S1NLG4_9CILI</name>
<evidence type="ECO:0000313" key="2">
    <source>
        <dbReference type="Proteomes" id="UP000692954"/>
    </source>
</evidence>
<dbReference type="AlphaFoldDB" id="A0A8S1NLG4"/>
<sequence>MQFDIRNDKASEDQNQTLVNEQECQSCQKQDLIKVLPLKQIQKSRKQLKRKTTIFDDEENGFKNPFEDSRVTRMIFEKGRTVELARFCLIVATVILNILEVNDELFIEKQG</sequence>
<proteinExistence type="predicted"/>
<keyword evidence="2" id="KW-1185">Reference proteome</keyword>
<reference evidence="1" key="1">
    <citation type="submission" date="2021-01" db="EMBL/GenBank/DDBJ databases">
        <authorList>
            <consortium name="Genoscope - CEA"/>
            <person name="William W."/>
        </authorList>
    </citation>
    <scope>NUCLEOTIDE SEQUENCE</scope>
</reference>
<protein>
    <submittedName>
        <fullName evidence="1">Uncharacterized protein</fullName>
    </submittedName>
</protein>